<reference evidence="2 3" key="1">
    <citation type="submission" date="2018-08" db="EMBL/GenBank/DDBJ databases">
        <title>Paenibacillus sp. M4BSY-1, whole genome shotgun sequence.</title>
        <authorList>
            <person name="Tuo L."/>
        </authorList>
    </citation>
    <scope>NUCLEOTIDE SEQUENCE [LARGE SCALE GENOMIC DNA]</scope>
    <source>
        <strain evidence="2 3">M4BSY-1</strain>
    </source>
</reference>
<evidence type="ECO:0000259" key="1">
    <source>
        <dbReference type="Pfam" id="PF03551"/>
    </source>
</evidence>
<dbReference type="InterPro" id="IPR036390">
    <property type="entry name" value="WH_DNA-bd_sf"/>
</dbReference>
<dbReference type="Gene3D" id="1.10.10.10">
    <property type="entry name" value="Winged helix-like DNA-binding domain superfamily/Winged helix DNA-binding domain"/>
    <property type="match status" value="1"/>
</dbReference>
<dbReference type="InterPro" id="IPR052509">
    <property type="entry name" value="Metal_resp_DNA-bind_regulator"/>
</dbReference>
<evidence type="ECO:0000313" key="2">
    <source>
        <dbReference type="EMBL" id="REK71304.1"/>
    </source>
</evidence>
<dbReference type="InterPro" id="IPR005149">
    <property type="entry name" value="Tscrpt_reg_PadR_N"/>
</dbReference>
<dbReference type="Pfam" id="PF03551">
    <property type="entry name" value="PadR"/>
    <property type="match status" value="1"/>
</dbReference>
<dbReference type="RefSeq" id="WP_116049371.1">
    <property type="nucleotide sequence ID" value="NZ_QUBQ01000006.1"/>
</dbReference>
<comment type="caution">
    <text evidence="2">The sequence shown here is derived from an EMBL/GenBank/DDBJ whole genome shotgun (WGS) entry which is preliminary data.</text>
</comment>
<dbReference type="Proteomes" id="UP000261905">
    <property type="component" value="Unassembled WGS sequence"/>
</dbReference>
<dbReference type="InterPro" id="IPR036388">
    <property type="entry name" value="WH-like_DNA-bd_sf"/>
</dbReference>
<organism evidence="2 3">
    <name type="scientific">Paenibacillus paeoniae</name>
    <dbReference type="NCBI Taxonomy" id="2292705"/>
    <lineage>
        <taxon>Bacteria</taxon>
        <taxon>Bacillati</taxon>
        <taxon>Bacillota</taxon>
        <taxon>Bacilli</taxon>
        <taxon>Bacillales</taxon>
        <taxon>Paenibacillaceae</taxon>
        <taxon>Paenibacillus</taxon>
    </lineage>
</organism>
<protein>
    <submittedName>
        <fullName evidence="2">PadR family transcriptional regulator</fullName>
    </submittedName>
</protein>
<accession>A0A371P5R5</accession>
<gene>
    <name evidence="2" type="ORF">DX130_22980</name>
</gene>
<dbReference type="SUPFAM" id="SSF46785">
    <property type="entry name" value="Winged helix' DNA-binding domain"/>
    <property type="match status" value="1"/>
</dbReference>
<name>A0A371P5R5_9BACL</name>
<sequence length="113" mass="12953">MPRNDSLEMGELTDTAFYILLSVVEPKHGYLIMQSIESMTNQRLTVGPASMYTTIKKLLAAGLIELFDDDDDKRKTYAATAKGMELLRKNVEWRKDMVRHAETIFQLKGVIER</sequence>
<evidence type="ECO:0000313" key="3">
    <source>
        <dbReference type="Proteomes" id="UP000261905"/>
    </source>
</evidence>
<keyword evidence="3" id="KW-1185">Reference proteome</keyword>
<dbReference type="EMBL" id="QUBQ01000006">
    <property type="protein sequence ID" value="REK71304.1"/>
    <property type="molecule type" value="Genomic_DNA"/>
</dbReference>
<dbReference type="PANTHER" id="PTHR33169:SF13">
    <property type="entry name" value="PADR-FAMILY TRANSCRIPTIONAL REGULATOR"/>
    <property type="match status" value="1"/>
</dbReference>
<dbReference type="OrthoDB" id="9814826at2"/>
<feature type="domain" description="Transcription regulator PadR N-terminal" evidence="1">
    <location>
        <begin position="23"/>
        <end position="88"/>
    </location>
</feature>
<dbReference type="PANTHER" id="PTHR33169">
    <property type="entry name" value="PADR-FAMILY TRANSCRIPTIONAL REGULATOR"/>
    <property type="match status" value="1"/>
</dbReference>
<proteinExistence type="predicted"/>
<dbReference type="AlphaFoldDB" id="A0A371P5R5"/>